<dbReference type="PROSITE" id="PS51640">
    <property type="entry name" value="MRG"/>
    <property type="match status" value="1"/>
</dbReference>
<feature type="compositionally biased region" description="Polar residues" evidence="6">
    <location>
        <begin position="288"/>
        <end position="301"/>
    </location>
</feature>
<evidence type="ECO:0000256" key="4">
    <source>
        <dbReference type="ARBA" id="ARBA00023163"/>
    </source>
</evidence>
<proteinExistence type="predicted"/>
<keyword evidence="4" id="KW-0804">Transcription</keyword>
<gene>
    <name evidence="8" type="ORF">TREES_T100002282</name>
</gene>
<evidence type="ECO:0000256" key="5">
    <source>
        <dbReference type="ARBA" id="ARBA00023242"/>
    </source>
</evidence>
<feature type="region of interest" description="Disordered" evidence="6">
    <location>
        <begin position="45"/>
        <end position="76"/>
    </location>
</feature>
<keyword evidence="3" id="KW-0805">Transcription regulation</keyword>
<dbReference type="AlphaFoldDB" id="L8YA11"/>
<feature type="region of interest" description="Disordered" evidence="6">
    <location>
        <begin position="288"/>
        <end position="312"/>
    </location>
</feature>
<dbReference type="Pfam" id="PF05712">
    <property type="entry name" value="MRG"/>
    <property type="match status" value="1"/>
</dbReference>
<evidence type="ECO:0000313" key="9">
    <source>
        <dbReference type="Proteomes" id="UP000011518"/>
    </source>
</evidence>
<protein>
    <submittedName>
        <fullName evidence="8">Male-specific lethal 3 like protein</fullName>
    </submittedName>
</protein>
<sequence length="312" mass="35222">MVGTEGPMSKFDSVVFTFFRRSTGKKKHYRLPGFKSVLKNIPAEENDENLVDGSSGASSEERDEKLSEESDNEEKTEVLVKLPCQTNIIAILESYVKYFAINAGFSAERPRHHHAVQHENTEMHYTPVEKNVNLCKEMVDGLRITFDYTLPLLLLYPHERAQYKNVNSSEFFLPMKESAANTNWEQIHCPLSALSSQMPLEKPSRFCEGSARWLHVMFFLFSRSQELSSSLPLLNLSTLQSAENQPTPGEPAASKRCSAELEALQSLRHCTLHSANCDRLSESITSSQPKCLQQDTSSSMSLHLEESRFIPG</sequence>
<dbReference type="GO" id="GO:0006325">
    <property type="term" value="P:chromatin organization"/>
    <property type="evidence" value="ECO:0007669"/>
    <property type="project" value="UniProtKB-KW"/>
</dbReference>
<evidence type="ECO:0000256" key="6">
    <source>
        <dbReference type="SAM" id="MobiDB-lite"/>
    </source>
</evidence>
<dbReference type="PANTHER" id="PTHR10880">
    <property type="entry name" value="MORTALITY FACTOR 4-LIKE PROTEIN"/>
    <property type="match status" value="1"/>
</dbReference>
<evidence type="ECO:0000256" key="1">
    <source>
        <dbReference type="ARBA" id="ARBA00004123"/>
    </source>
</evidence>
<dbReference type="GO" id="GO:0005634">
    <property type="term" value="C:nucleus"/>
    <property type="evidence" value="ECO:0007669"/>
    <property type="project" value="UniProtKB-SubCell"/>
</dbReference>
<keyword evidence="2" id="KW-0156">Chromatin regulator</keyword>
<organism evidence="8 9">
    <name type="scientific">Tupaia chinensis</name>
    <name type="common">Chinese tree shrew</name>
    <name type="synonym">Tupaia belangeri chinensis</name>
    <dbReference type="NCBI Taxonomy" id="246437"/>
    <lineage>
        <taxon>Eukaryota</taxon>
        <taxon>Metazoa</taxon>
        <taxon>Chordata</taxon>
        <taxon>Craniata</taxon>
        <taxon>Vertebrata</taxon>
        <taxon>Euteleostomi</taxon>
        <taxon>Mammalia</taxon>
        <taxon>Eutheria</taxon>
        <taxon>Euarchontoglires</taxon>
        <taxon>Scandentia</taxon>
        <taxon>Tupaiidae</taxon>
        <taxon>Tupaia</taxon>
    </lineage>
</organism>
<keyword evidence="9" id="KW-1185">Reference proteome</keyword>
<dbReference type="Proteomes" id="UP000011518">
    <property type="component" value="Unassembled WGS sequence"/>
</dbReference>
<feature type="compositionally biased region" description="Basic and acidic residues" evidence="6">
    <location>
        <begin position="59"/>
        <end position="76"/>
    </location>
</feature>
<feature type="compositionally biased region" description="Basic and acidic residues" evidence="6">
    <location>
        <begin position="303"/>
        <end position="312"/>
    </location>
</feature>
<dbReference type="InterPro" id="IPR038217">
    <property type="entry name" value="MRG_C_sf"/>
</dbReference>
<feature type="domain" description="MRG" evidence="7">
    <location>
        <begin position="65"/>
        <end position="169"/>
    </location>
</feature>
<dbReference type="STRING" id="246437.L8YA11"/>
<evidence type="ECO:0000256" key="2">
    <source>
        <dbReference type="ARBA" id="ARBA00022853"/>
    </source>
</evidence>
<keyword evidence="5" id="KW-0539">Nucleus</keyword>
<dbReference type="EMBL" id="KB365688">
    <property type="protein sequence ID" value="ELV11196.1"/>
    <property type="molecule type" value="Genomic_DNA"/>
</dbReference>
<evidence type="ECO:0000256" key="3">
    <source>
        <dbReference type="ARBA" id="ARBA00023015"/>
    </source>
</evidence>
<dbReference type="PANTHER" id="PTHR10880:SF15">
    <property type="entry name" value="MSL COMPLEX SUBUNIT 3"/>
    <property type="match status" value="1"/>
</dbReference>
<dbReference type="InterPro" id="IPR026541">
    <property type="entry name" value="MRG_dom"/>
</dbReference>
<dbReference type="InterPro" id="IPR008676">
    <property type="entry name" value="MRG"/>
</dbReference>
<dbReference type="GO" id="GO:0072487">
    <property type="term" value="C:MSL complex"/>
    <property type="evidence" value="ECO:0007669"/>
    <property type="project" value="TreeGrafter"/>
</dbReference>
<reference evidence="9" key="1">
    <citation type="submission" date="2012-07" db="EMBL/GenBank/DDBJ databases">
        <title>Genome of the Chinese tree shrew, a rising model animal genetically related to primates.</title>
        <authorList>
            <person name="Zhang G."/>
            <person name="Fan Y."/>
            <person name="Yao Y."/>
            <person name="Huang Z."/>
        </authorList>
    </citation>
    <scope>NUCLEOTIDE SEQUENCE [LARGE SCALE GENOMIC DNA]</scope>
</reference>
<dbReference type="InParanoid" id="L8YA11"/>
<evidence type="ECO:0000259" key="7">
    <source>
        <dbReference type="Pfam" id="PF05712"/>
    </source>
</evidence>
<dbReference type="Gene3D" id="1.10.274.30">
    <property type="entry name" value="MRG domain"/>
    <property type="match status" value="1"/>
</dbReference>
<name>L8YA11_TUPCH</name>
<dbReference type="GO" id="GO:0035267">
    <property type="term" value="C:NuA4 histone acetyltransferase complex"/>
    <property type="evidence" value="ECO:0007669"/>
    <property type="project" value="TreeGrafter"/>
</dbReference>
<dbReference type="GO" id="GO:0006355">
    <property type="term" value="P:regulation of DNA-templated transcription"/>
    <property type="evidence" value="ECO:0007669"/>
    <property type="project" value="InterPro"/>
</dbReference>
<reference evidence="9" key="2">
    <citation type="journal article" date="2013" name="Nat. Commun.">
        <title>Genome of the Chinese tree shrew.</title>
        <authorList>
            <person name="Fan Y."/>
            <person name="Huang Z.Y."/>
            <person name="Cao C.C."/>
            <person name="Chen C.S."/>
            <person name="Chen Y.X."/>
            <person name="Fan D.D."/>
            <person name="He J."/>
            <person name="Hou H.L."/>
            <person name="Hu L."/>
            <person name="Hu X.T."/>
            <person name="Jiang X.T."/>
            <person name="Lai R."/>
            <person name="Lang Y.S."/>
            <person name="Liang B."/>
            <person name="Liao S.G."/>
            <person name="Mu D."/>
            <person name="Ma Y.Y."/>
            <person name="Niu Y.Y."/>
            <person name="Sun X.Q."/>
            <person name="Xia J.Q."/>
            <person name="Xiao J."/>
            <person name="Xiong Z.Q."/>
            <person name="Xu L."/>
            <person name="Yang L."/>
            <person name="Zhang Y."/>
            <person name="Zhao W."/>
            <person name="Zhao X.D."/>
            <person name="Zheng Y.T."/>
            <person name="Zhou J.M."/>
            <person name="Zhu Y.B."/>
            <person name="Zhang G.J."/>
            <person name="Wang J."/>
            <person name="Yao Y.G."/>
        </authorList>
    </citation>
    <scope>NUCLEOTIDE SEQUENCE [LARGE SCALE GENOMIC DNA]</scope>
</reference>
<evidence type="ECO:0000313" key="8">
    <source>
        <dbReference type="EMBL" id="ELV11196.1"/>
    </source>
</evidence>
<comment type="subcellular location">
    <subcellularLocation>
        <location evidence="1">Nucleus</location>
    </subcellularLocation>
</comment>
<accession>L8YA11</accession>